<proteinExistence type="predicted"/>
<dbReference type="Pfam" id="PF00169">
    <property type="entry name" value="PH"/>
    <property type="match status" value="1"/>
</dbReference>
<dbReference type="Gene3D" id="1.20.5.170">
    <property type="match status" value="1"/>
</dbReference>
<reference evidence="12 13" key="1">
    <citation type="journal article" date="2023" name="bioRxiv">
        <title>Conserved and derived expression patterns and positive selection on dental genes reveal complex evolutionary context of ever-growing rodent molars.</title>
        <authorList>
            <person name="Calamari Z.T."/>
            <person name="Song A."/>
            <person name="Cohen E."/>
            <person name="Akter M."/>
            <person name="Roy R.D."/>
            <person name="Hallikas O."/>
            <person name="Christensen M.M."/>
            <person name="Li P."/>
            <person name="Marangoni P."/>
            <person name="Jernvall J."/>
            <person name="Klein O.D."/>
        </authorList>
    </citation>
    <scope>NUCLEOTIDE SEQUENCE [LARGE SCALE GENOMIC DNA]</scope>
    <source>
        <strain evidence="12">V071</strain>
    </source>
</reference>
<evidence type="ECO:0000256" key="4">
    <source>
        <dbReference type="ARBA" id="ARBA00022777"/>
    </source>
</evidence>
<keyword evidence="8" id="KW-0175">Coiled coil</keyword>
<sequence length="1254" mass="144349">MEKKLLIKSKELQDSQDKCHKMEQEMTRLHRRVSEVEAVLSQKEVELKASETQRSLLEQDLATYITECSSLKRSLEQARMEVSQEDDKALQLLHDIREQSRKLQEIKEQEYQAQVEEMRLMMSQLEEDLVSARRRSDLYESELRESRLAAEEFKRKATECQHKLMKAKDQGKPEVGEYSKLEKINAEQQLKIQELQEKLEKAVKASTEATELLQNIRQAKERAERELEKLHNREDSSEGIKKKLVEAEERRHSLENKVKRLETMERRENRLKDDIQTKSQQIQQMADKILELEEKHREAQVSAQHLEVHLKQKEQHYEEKIKVLDNQIKKDLADKESLENMMQRHEEEAHEKGKILSEQKAMINAMDSKIRSLEQRIVELSEANKLAANSSLFTQRNMKAQEEMISELRQQKFYLETQAGKLEAQNRKLEEQLEKISHQDHSDKSRLLELETRLREVSLEHEEQKLELKRQLTELQLSLQERESQLTALQAARAALEGQLRQAKTELEETTAEAEEEIQALTAHRDEIQRKFDALRSSCTVITDLEEQLNQLTEDNAELNNQNFYLSKQLDEASGANDEIVQLRSEVDHLRREITEREMQLTSQKQTMEALKTTCTMLEEQVMDLEALNDELLEKERQWEAWRSVLGDEKSQFECRVRELQRMLDTEKQSRARADQRITESRQVVELAVKEHKAEILALQQALKEQKLKAESLSDKQAKLQQQMDLQKSHIFRLTQGLQEALDRADLLKTERSDLEYQLENIQVLYSHEKVKMEGTISQQTKLIDFLQAKMDQPAKKKKGLFSRRKEDPALPTQVPLQYNELKLALEKEKARCAELEEALQKTRIELRSAREEAAHRKATDHPHPSTPATARQQIAMSAIERMHHNIPHRFNVGLNMRATKCAVCLDTVHFGRQASKCLECQLMCHPKCSTCLPATCGLPAEYATHFTEAFCRDKMNSPGLQSKEPSSGLHLEGWMKVPRNNKRGQQGWDRKYIVLEGSKVLIYDNEAREAGQRPVEEFELCLPDGDVSIHGAVGASELANTAKADVPYILKMESHPHTTCWPGRTLYLLAPSFPDKQRWVSALESVVAGGRVSREKAEADAKLLGNSLLKLEGDDRLDMNCTLPFSDQVVLVGTEEGLYALNVLKNSLTHIPGIGAVFQIYIIKDLEKLLMIAGEERALCLVDVKKVKQSLAQSHLPAQPDISPSVFEAVKGCHLFAAGKIENSLCICAAMPSKVVILRYNDSLSKYCIRKAS</sequence>
<organism evidence="12 13">
    <name type="scientific">Myodes glareolus</name>
    <name type="common">Bank vole</name>
    <name type="synonym">Clethrionomys glareolus</name>
    <dbReference type="NCBI Taxonomy" id="447135"/>
    <lineage>
        <taxon>Eukaryota</taxon>
        <taxon>Metazoa</taxon>
        <taxon>Chordata</taxon>
        <taxon>Craniata</taxon>
        <taxon>Vertebrata</taxon>
        <taxon>Euteleostomi</taxon>
        <taxon>Mammalia</taxon>
        <taxon>Eutheria</taxon>
        <taxon>Euarchontoglires</taxon>
        <taxon>Glires</taxon>
        <taxon>Rodentia</taxon>
        <taxon>Myomorpha</taxon>
        <taxon>Muroidea</taxon>
        <taxon>Cricetidae</taxon>
        <taxon>Arvicolinae</taxon>
        <taxon>Myodes</taxon>
    </lineage>
</organism>
<dbReference type="FunFam" id="3.30.60.20:FF:000018">
    <property type="entry name" value="Citron rho-interacting serine/threonine kinase"/>
    <property type="match status" value="1"/>
</dbReference>
<evidence type="ECO:0008006" key="14">
    <source>
        <dbReference type="Google" id="ProtNLM"/>
    </source>
</evidence>
<dbReference type="CDD" id="cd20814">
    <property type="entry name" value="CRIK"/>
    <property type="match status" value="1"/>
</dbReference>
<evidence type="ECO:0000259" key="10">
    <source>
        <dbReference type="PROSITE" id="PS50081"/>
    </source>
</evidence>
<keyword evidence="3" id="KW-0479">Metal-binding</keyword>
<feature type="domain" description="CNH" evidence="11">
    <location>
        <begin position="1117"/>
        <end position="1254"/>
    </location>
</feature>
<dbReference type="InterPro" id="IPR002219">
    <property type="entry name" value="PKC_DAG/PE"/>
</dbReference>
<keyword evidence="13" id="KW-1185">Reference proteome</keyword>
<dbReference type="AlphaFoldDB" id="A0AAW0HPN5"/>
<evidence type="ECO:0000256" key="5">
    <source>
        <dbReference type="ARBA" id="ARBA00022833"/>
    </source>
</evidence>
<dbReference type="PROSITE" id="PS00479">
    <property type="entry name" value="ZF_DAG_PE_1"/>
    <property type="match status" value="1"/>
</dbReference>
<dbReference type="SUPFAM" id="SSF57889">
    <property type="entry name" value="Cysteine-rich domain"/>
    <property type="match status" value="1"/>
</dbReference>
<keyword evidence="4" id="KW-0808">Transferase</keyword>
<evidence type="ECO:0000259" key="9">
    <source>
        <dbReference type="PROSITE" id="PS50003"/>
    </source>
</evidence>
<dbReference type="EMBL" id="JBBHLL010000400">
    <property type="protein sequence ID" value="KAK7803835.1"/>
    <property type="molecule type" value="Genomic_DNA"/>
</dbReference>
<dbReference type="InterPro" id="IPR001180">
    <property type="entry name" value="CNH_dom"/>
</dbReference>
<dbReference type="GO" id="GO:0046872">
    <property type="term" value="F:metal ion binding"/>
    <property type="evidence" value="ECO:0007669"/>
    <property type="project" value="UniProtKB-KW"/>
</dbReference>
<name>A0AAW0HPN5_MYOGA</name>
<evidence type="ECO:0000259" key="11">
    <source>
        <dbReference type="PROSITE" id="PS50219"/>
    </source>
</evidence>
<feature type="domain" description="PH" evidence="9">
    <location>
        <begin position="969"/>
        <end position="1089"/>
    </location>
</feature>
<evidence type="ECO:0000313" key="12">
    <source>
        <dbReference type="EMBL" id="KAK7803835.1"/>
    </source>
</evidence>
<dbReference type="Proteomes" id="UP001488838">
    <property type="component" value="Unassembled WGS sequence"/>
</dbReference>
<dbReference type="PROSITE" id="PS50081">
    <property type="entry name" value="ZF_DAG_PE_2"/>
    <property type="match status" value="1"/>
</dbReference>
<evidence type="ECO:0000256" key="7">
    <source>
        <dbReference type="ARBA" id="ARBA00048679"/>
    </source>
</evidence>
<dbReference type="PANTHER" id="PTHR22988:SF71">
    <property type="entry name" value="CITRON RHO-INTERACTING KINASE"/>
    <property type="match status" value="1"/>
</dbReference>
<dbReference type="SUPFAM" id="SSF50729">
    <property type="entry name" value="PH domain-like"/>
    <property type="match status" value="1"/>
</dbReference>
<dbReference type="Gene3D" id="3.30.60.20">
    <property type="match status" value="1"/>
</dbReference>
<dbReference type="InterPro" id="IPR050839">
    <property type="entry name" value="Rho-assoc_Ser/Thr_Kinase"/>
</dbReference>
<keyword evidence="4" id="KW-0418">Kinase</keyword>
<feature type="coiled-coil region" evidence="8">
    <location>
        <begin position="12"/>
        <end position="758"/>
    </location>
</feature>
<dbReference type="InterPro" id="IPR011993">
    <property type="entry name" value="PH-like_dom_sf"/>
</dbReference>
<dbReference type="PANTHER" id="PTHR22988">
    <property type="entry name" value="MYOTONIC DYSTROPHY S/T KINASE-RELATED"/>
    <property type="match status" value="1"/>
</dbReference>
<accession>A0AAW0HPN5</accession>
<keyword evidence="2" id="KW-0597">Phosphoprotein</keyword>
<feature type="coiled-coil region" evidence="8">
    <location>
        <begin position="819"/>
        <end position="853"/>
    </location>
</feature>
<comment type="caution">
    <text evidence="12">The sequence shown here is derived from an EMBL/GenBank/DDBJ whole genome shotgun (WGS) entry which is preliminary data.</text>
</comment>
<comment type="catalytic activity">
    <reaction evidence="6">
        <text>L-threonyl-[protein] + ATP = O-phospho-L-threonyl-[protein] + ADP + H(+)</text>
        <dbReference type="Rhea" id="RHEA:46608"/>
        <dbReference type="Rhea" id="RHEA-COMP:11060"/>
        <dbReference type="Rhea" id="RHEA-COMP:11605"/>
        <dbReference type="ChEBI" id="CHEBI:15378"/>
        <dbReference type="ChEBI" id="CHEBI:30013"/>
        <dbReference type="ChEBI" id="CHEBI:30616"/>
        <dbReference type="ChEBI" id="CHEBI:61977"/>
        <dbReference type="ChEBI" id="CHEBI:456216"/>
        <dbReference type="EC" id="2.7.11.1"/>
    </reaction>
</comment>
<dbReference type="PROSITE" id="PS50219">
    <property type="entry name" value="CNH"/>
    <property type="match status" value="1"/>
</dbReference>
<evidence type="ECO:0000256" key="3">
    <source>
        <dbReference type="ARBA" id="ARBA00022723"/>
    </source>
</evidence>
<dbReference type="SMART" id="SM00233">
    <property type="entry name" value="PH"/>
    <property type="match status" value="1"/>
</dbReference>
<dbReference type="SMART" id="SM00109">
    <property type="entry name" value="C1"/>
    <property type="match status" value="1"/>
</dbReference>
<dbReference type="GO" id="GO:0004674">
    <property type="term" value="F:protein serine/threonine kinase activity"/>
    <property type="evidence" value="ECO:0007669"/>
    <property type="project" value="UniProtKB-KW"/>
</dbReference>
<evidence type="ECO:0000256" key="8">
    <source>
        <dbReference type="SAM" id="Coils"/>
    </source>
</evidence>
<feature type="domain" description="Phorbol-ester/DAG-type" evidence="10">
    <location>
        <begin position="888"/>
        <end position="937"/>
    </location>
</feature>
<dbReference type="FunFam" id="2.30.29.30:FF:000081">
    <property type="entry name" value="Citron rho-interacting serine/threonine kinase"/>
    <property type="match status" value="1"/>
</dbReference>
<keyword evidence="1" id="KW-0723">Serine/threonine-protein kinase</keyword>
<dbReference type="Gene3D" id="2.30.29.30">
    <property type="entry name" value="Pleckstrin-homology domain (PH domain)/Phosphotyrosine-binding domain (PTB)"/>
    <property type="match status" value="1"/>
</dbReference>
<protein>
    <recommendedName>
        <fullName evidence="14">Citron Rho-interacting kinase</fullName>
    </recommendedName>
</protein>
<comment type="catalytic activity">
    <reaction evidence="7">
        <text>L-seryl-[protein] + ATP = O-phospho-L-seryl-[protein] + ADP + H(+)</text>
        <dbReference type="Rhea" id="RHEA:17989"/>
        <dbReference type="Rhea" id="RHEA-COMP:9863"/>
        <dbReference type="Rhea" id="RHEA-COMP:11604"/>
        <dbReference type="ChEBI" id="CHEBI:15378"/>
        <dbReference type="ChEBI" id="CHEBI:29999"/>
        <dbReference type="ChEBI" id="CHEBI:30616"/>
        <dbReference type="ChEBI" id="CHEBI:83421"/>
        <dbReference type="ChEBI" id="CHEBI:456216"/>
        <dbReference type="EC" id="2.7.11.1"/>
    </reaction>
</comment>
<keyword evidence="5" id="KW-0862">Zinc</keyword>
<evidence type="ECO:0000256" key="1">
    <source>
        <dbReference type="ARBA" id="ARBA00022527"/>
    </source>
</evidence>
<dbReference type="Pfam" id="PF00780">
    <property type="entry name" value="CNH"/>
    <property type="match status" value="1"/>
</dbReference>
<dbReference type="PROSITE" id="PS50003">
    <property type="entry name" value="PH_DOMAIN"/>
    <property type="match status" value="1"/>
</dbReference>
<evidence type="ECO:0000256" key="2">
    <source>
        <dbReference type="ARBA" id="ARBA00022553"/>
    </source>
</evidence>
<evidence type="ECO:0000313" key="13">
    <source>
        <dbReference type="Proteomes" id="UP001488838"/>
    </source>
</evidence>
<dbReference type="InterPro" id="IPR001849">
    <property type="entry name" value="PH_domain"/>
</dbReference>
<evidence type="ECO:0000256" key="6">
    <source>
        <dbReference type="ARBA" id="ARBA00047899"/>
    </source>
</evidence>
<gene>
    <name evidence="12" type="ORF">U0070_027293</name>
</gene>
<dbReference type="InterPro" id="IPR046349">
    <property type="entry name" value="C1-like_sf"/>
</dbReference>